<dbReference type="EnsemblPlants" id="AET2Gv20443600.4">
    <property type="protein sequence ID" value="AET2Gv20443600.4"/>
    <property type="gene ID" value="AET2Gv20443600"/>
</dbReference>
<evidence type="ECO:0000313" key="2">
    <source>
        <dbReference type="Proteomes" id="UP000015105"/>
    </source>
</evidence>
<reference evidence="2" key="1">
    <citation type="journal article" date="2014" name="Science">
        <title>Ancient hybridizations among the ancestral genomes of bread wheat.</title>
        <authorList>
            <consortium name="International Wheat Genome Sequencing Consortium,"/>
            <person name="Marcussen T."/>
            <person name="Sandve S.R."/>
            <person name="Heier L."/>
            <person name="Spannagl M."/>
            <person name="Pfeifer M."/>
            <person name="Jakobsen K.S."/>
            <person name="Wulff B.B."/>
            <person name="Steuernagel B."/>
            <person name="Mayer K.F."/>
            <person name="Olsen O.A."/>
        </authorList>
    </citation>
    <scope>NUCLEOTIDE SEQUENCE [LARGE SCALE GENOMIC DNA]</scope>
    <source>
        <strain evidence="2">cv. AL8/78</strain>
    </source>
</reference>
<reference evidence="1" key="5">
    <citation type="journal article" date="2021" name="G3 (Bethesda)">
        <title>Aegilops tauschii genome assembly Aet v5.0 features greater sequence contiguity and improved annotation.</title>
        <authorList>
            <person name="Wang L."/>
            <person name="Zhu T."/>
            <person name="Rodriguez J.C."/>
            <person name="Deal K.R."/>
            <person name="Dubcovsky J."/>
            <person name="McGuire P.E."/>
            <person name="Lux T."/>
            <person name="Spannagl M."/>
            <person name="Mayer K.F.X."/>
            <person name="Baldrich P."/>
            <person name="Meyers B.C."/>
            <person name="Huo N."/>
            <person name="Gu Y.Q."/>
            <person name="Zhou H."/>
            <person name="Devos K.M."/>
            <person name="Bennetzen J.L."/>
            <person name="Unver T."/>
            <person name="Budak H."/>
            <person name="Gulick P.J."/>
            <person name="Galiba G."/>
            <person name="Kalapos B."/>
            <person name="Nelson D.R."/>
            <person name="Li P."/>
            <person name="You F.M."/>
            <person name="Luo M.C."/>
            <person name="Dvorak J."/>
        </authorList>
    </citation>
    <scope>NUCLEOTIDE SEQUENCE [LARGE SCALE GENOMIC DNA]</scope>
    <source>
        <strain evidence="1">cv. AL8/78</strain>
    </source>
</reference>
<protein>
    <submittedName>
        <fullName evidence="1">Uncharacterized protein</fullName>
    </submittedName>
</protein>
<accession>A0A453BBP0</accession>
<dbReference type="Proteomes" id="UP000015105">
    <property type="component" value="Chromosome 2D"/>
</dbReference>
<organism evidence="1 2">
    <name type="scientific">Aegilops tauschii subsp. strangulata</name>
    <name type="common">Goatgrass</name>
    <dbReference type="NCBI Taxonomy" id="200361"/>
    <lineage>
        <taxon>Eukaryota</taxon>
        <taxon>Viridiplantae</taxon>
        <taxon>Streptophyta</taxon>
        <taxon>Embryophyta</taxon>
        <taxon>Tracheophyta</taxon>
        <taxon>Spermatophyta</taxon>
        <taxon>Magnoliopsida</taxon>
        <taxon>Liliopsida</taxon>
        <taxon>Poales</taxon>
        <taxon>Poaceae</taxon>
        <taxon>BOP clade</taxon>
        <taxon>Pooideae</taxon>
        <taxon>Triticodae</taxon>
        <taxon>Triticeae</taxon>
        <taxon>Triticinae</taxon>
        <taxon>Aegilops</taxon>
    </lineage>
</organism>
<dbReference type="Gramene" id="AET2Gv20443600.4">
    <property type="protein sequence ID" value="AET2Gv20443600.4"/>
    <property type="gene ID" value="AET2Gv20443600"/>
</dbReference>
<name>A0A453BBP0_AEGTS</name>
<reference evidence="2" key="2">
    <citation type="journal article" date="2017" name="Nat. Plants">
        <title>The Aegilops tauschii genome reveals multiple impacts of transposons.</title>
        <authorList>
            <person name="Zhao G."/>
            <person name="Zou C."/>
            <person name="Li K."/>
            <person name="Wang K."/>
            <person name="Li T."/>
            <person name="Gao L."/>
            <person name="Zhang X."/>
            <person name="Wang H."/>
            <person name="Yang Z."/>
            <person name="Liu X."/>
            <person name="Jiang W."/>
            <person name="Mao L."/>
            <person name="Kong X."/>
            <person name="Jiao Y."/>
            <person name="Jia J."/>
        </authorList>
    </citation>
    <scope>NUCLEOTIDE SEQUENCE [LARGE SCALE GENOMIC DNA]</scope>
    <source>
        <strain evidence="2">cv. AL8/78</strain>
    </source>
</reference>
<reference evidence="1" key="4">
    <citation type="submission" date="2019-03" db="UniProtKB">
        <authorList>
            <consortium name="EnsemblPlants"/>
        </authorList>
    </citation>
    <scope>IDENTIFICATION</scope>
</reference>
<dbReference type="AlphaFoldDB" id="A0A453BBP0"/>
<reference evidence="1" key="3">
    <citation type="journal article" date="2017" name="Nature">
        <title>Genome sequence of the progenitor of the wheat D genome Aegilops tauschii.</title>
        <authorList>
            <person name="Luo M.C."/>
            <person name="Gu Y.Q."/>
            <person name="Puiu D."/>
            <person name="Wang H."/>
            <person name="Twardziok S.O."/>
            <person name="Deal K.R."/>
            <person name="Huo N."/>
            <person name="Zhu T."/>
            <person name="Wang L."/>
            <person name="Wang Y."/>
            <person name="McGuire P.E."/>
            <person name="Liu S."/>
            <person name="Long H."/>
            <person name="Ramasamy R.K."/>
            <person name="Rodriguez J.C."/>
            <person name="Van S.L."/>
            <person name="Yuan L."/>
            <person name="Wang Z."/>
            <person name="Xia Z."/>
            <person name="Xiao L."/>
            <person name="Anderson O.D."/>
            <person name="Ouyang S."/>
            <person name="Liang Y."/>
            <person name="Zimin A.V."/>
            <person name="Pertea G."/>
            <person name="Qi P."/>
            <person name="Bennetzen J.L."/>
            <person name="Dai X."/>
            <person name="Dawson M.W."/>
            <person name="Muller H.G."/>
            <person name="Kugler K."/>
            <person name="Rivarola-Duarte L."/>
            <person name="Spannagl M."/>
            <person name="Mayer K.F.X."/>
            <person name="Lu F.H."/>
            <person name="Bevan M.W."/>
            <person name="Leroy P."/>
            <person name="Li P."/>
            <person name="You F.M."/>
            <person name="Sun Q."/>
            <person name="Liu Z."/>
            <person name="Lyons E."/>
            <person name="Wicker T."/>
            <person name="Salzberg S.L."/>
            <person name="Devos K.M."/>
            <person name="Dvorak J."/>
        </authorList>
    </citation>
    <scope>NUCLEOTIDE SEQUENCE [LARGE SCALE GENOMIC DNA]</scope>
    <source>
        <strain evidence="1">cv. AL8/78</strain>
    </source>
</reference>
<proteinExistence type="predicted"/>
<keyword evidence="2" id="KW-1185">Reference proteome</keyword>
<sequence length="74" mass="8411">VHGKARPLVDFWWYLKETFFPGDPFHVAVPVRERAARPHVAAALRYFFPFLEWAPAYGLGTSSRTSSPVLLLVP</sequence>
<evidence type="ECO:0000313" key="1">
    <source>
        <dbReference type="EnsemblPlants" id="AET2Gv20443600.4"/>
    </source>
</evidence>